<dbReference type="Proteomes" id="UP000015453">
    <property type="component" value="Unassembled WGS sequence"/>
</dbReference>
<dbReference type="GO" id="GO:0006355">
    <property type="term" value="P:regulation of DNA-templated transcription"/>
    <property type="evidence" value="ECO:0007669"/>
    <property type="project" value="InterPro"/>
</dbReference>
<dbReference type="PANTHER" id="PTHR44083">
    <property type="entry name" value="TOPLESS-RELATED PROTEIN 1-RELATED"/>
    <property type="match status" value="1"/>
</dbReference>
<keyword evidence="2" id="KW-1185">Reference proteome</keyword>
<organism evidence="1 2">
    <name type="scientific">Genlisea aurea</name>
    <dbReference type="NCBI Taxonomy" id="192259"/>
    <lineage>
        <taxon>Eukaryota</taxon>
        <taxon>Viridiplantae</taxon>
        <taxon>Streptophyta</taxon>
        <taxon>Embryophyta</taxon>
        <taxon>Tracheophyta</taxon>
        <taxon>Spermatophyta</taxon>
        <taxon>Magnoliopsida</taxon>
        <taxon>eudicotyledons</taxon>
        <taxon>Gunneridae</taxon>
        <taxon>Pentapetalae</taxon>
        <taxon>asterids</taxon>
        <taxon>lamiids</taxon>
        <taxon>Lamiales</taxon>
        <taxon>Lentibulariaceae</taxon>
        <taxon>Genlisea</taxon>
    </lineage>
</organism>
<dbReference type="AlphaFoldDB" id="S8C013"/>
<accession>S8C013</accession>
<dbReference type="PANTHER" id="PTHR44083:SF5">
    <property type="entry name" value="PROTEIN TOPLESS-RELATED PROTEIN 2"/>
    <property type="match status" value="1"/>
</dbReference>
<dbReference type="InterPro" id="IPR027728">
    <property type="entry name" value="Topless_fam"/>
</dbReference>
<evidence type="ECO:0000313" key="2">
    <source>
        <dbReference type="Proteomes" id="UP000015453"/>
    </source>
</evidence>
<proteinExistence type="predicted"/>
<evidence type="ECO:0000313" key="1">
    <source>
        <dbReference type="EMBL" id="EPS60195.1"/>
    </source>
</evidence>
<comment type="caution">
    <text evidence="1">The sequence shown here is derived from an EMBL/GenBank/DDBJ whole genome shotgun (WGS) entry which is preliminary data.</text>
</comment>
<reference evidence="1 2" key="1">
    <citation type="journal article" date="2013" name="BMC Genomics">
        <title>The miniature genome of a carnivorous plant Genlisea aurea contains a low number of genes and short non-coding sequences.</title>
        <authorList>
            <person name="Leushkin E.V."/>
            <person name="Sutormin R.A."/>
            <person name="Nabieva E.R."/>
            <person name="Penin A.A."/>
            <person name="Kondrashov A.S."/>
            <person name="Logacheva M.D."/>
        </authorList>
    </citation>
    <scope>NUCLEOTIDE SEQUENCE [LARGE SCALE GENOMIC DNA]</scope>
</reference>
<dbReference type="EMBL" id="AUSU01007750">
    <property type="protein sequence ID" value="EPS60195.1"/>
    <property type="molecule type" value="Genomic_DNA"/>
</dbReference>
<sequence length="131" mass="14779">MGRRLPSEYLIYAGFRDGAFGIFDADTLSLRVRIAPSAYISSSSYTFPASRPWWRPIRCYSYQFALGMSDGAVQVMEPLYTDTECLSYQIPEENGVGNNSVAVCHRKLNQSQVTFIHLSLHLSMPFLSLPE</sequence>
<gene>
    <name evidence="1" type="ORF">M569_14611</name>
</gene>
<dbReference type="OrthoDB" id="1850764at2759"/>
<protein>
    <submittedName>
        <fullName evidence="1">Uncharacterized protein</fullName>
    </submittedName>
</protein>
<name>S8C013_9LAMI</name>